<keyword evidence="2" id="KW-1185">Reference proteome</keyword>
<sequence>MALEPGNFFEHVQILFKFRINEKGKLLLIAEGIKEKNIDIILRLRVRNQRSDVAVIPEAIVNSSKRSSLSANCRVENGLHQDNDTDAFIQSKAAASPESLFVFVKNVPGRAEAQSRASGIRKTTTTYTPLDRSKHDTFETKMSNSSQMKPSREREMAIQIFIIPAAAATTTNTTTITTSGSLQSMGNMNMNMNNRLTLPTFQTRTPPTTSF</sequence>
<dbReference type="Gramene" id="OE9A008786T1">
    <property type="protein sequence ID" value="OE9A008786C1"/>
    <property type="gene ID" value="OE9A008786"/>
</dbReference>
<evidence type="ECO:0000313" key="1">
    <source>
        <dbReference type="EMBL" id="CAA3012534.1"/>
    </source>
</evidence>
<dbReference type="AlphaFoldDB" id="A0A8S0U223"/>
<organism evidence="1 2">
    <name type="scientific">Olea europaea subsp. europaea</name>
    <dbReference type="NCBI Taxonomy" id="158383"/>
    <lineage>
        <taxon>Eukaryota</taxon>
        <taxon>Viridiplantae</taxon>
        <taxon>Streptophyta</taxon>
        <taxon>Embryophyta</taxon>
        <taxon>Tracheophyta</taxon>
        <taxon>Spermatophyta</taxon>
        <taxon>Magnoliopsida</taxon>
        <taxon>eudicotyledons</taxon>
        <taxon>Gunneridae</taxon>
        <taxon>Pentapetalae</taxon>
        <taxon>asterids</taxon>
        <taxon>lamiids</taxon>
        <taxon>Lamiales</taxon>
        <taxon>Oleaceae</taxon>
        <taxon>Oleeae</taxon>
        <taxon>Olea</taxon>
    </lineage>
</organism>
<reference evidence="1 2" key="1">
    <citation type="submission" date="2019-12" db="EMBL/GenBank/DDBJ databases">
        <authorList>
            <person name="Alioto T."/>
            <person name="Alioto T."/>
            <person name="Gomez Garrido J."/>
        </authorList>
    </citation>
    <scope>NUCLEOTIDE SEQUENCE [LARGE SCALE GENOMIC DNA]</scope>
</reference>
<evidence type="ECO:0000313" key="2">
    <source>
        <dbReference type="Proteomes" id="UP000594638"/>
    </source>
</evidence>
<accession>A0A8S0U223</accession>
<name>A0A8S0U223_OLEEU</name>
<protein>
    <submittedName>
        <fullName evidence="1">Uncharacterized protein</fullName>
    </submittedName>
</protein>
<gene>
    <name evidence="1" type="ORF">OLEA9_A008786</name>
</gene>
<dbReference type="EMBL" id="CACTIH010007404">
    <property type="protein sequence ID" value="CAA3012534.1"/>
    <property type="molecule type" value="Genomic_DNA"/>
</dbReference>
<proteinExistence type="predicted"/>
<comment type="caution">
    <text evidence="1">The sequence shown here is derived from an EMBL/GenBank/DDBJ whole genome shotgun (WGS) entry which is preliminary data.</text>
</comment>
<dbReference type="Proteomes" id="UP000594638">
    <property type="component" value="Unassembled WGS sequence"/>
</dbReference>